<protein>
    <recommendedName>
        <fullName evidence="5">U1-C C2H2-type zinc finger domain-containing protein</fullName>
    </recommendedName>
</protein>
<evidence type="ECO:0000256" key="3">
    <source>
        <dbReference type="ARBA" id="ARBA00022833"/>
    </source>
</evidence>
<keyword evidence="7" id="KW-1185">Reference proteome</keyword>
<comment type="caution">
    <text evidence="6">The sequence shown here is derived from an EMBL/GenBank/DDBJ whole genome shotgun (WGS) entry which is preliminary data.</text>
</comment>
<gene>
    <name evidence="6" type="ORF">M9Y10_039088</name>
</gene>
<proteinExistence type="predicted"/>
<dbReference type="Proteomes" id="UP001470230">
    <property type="component" value="Unassembled WGS sequence"/>
</dbReference>
<keyword evidence="4" id="KW-0175">Coiled coil</keyword>
<name>A0ABR2KAW9_9EUKA</name>
<organism evidence="6 7">
    <name type="scientific">Tritrichomonas musculus</name>
    <dbReference type="NCBI Taxonomy" id="1915356"/>
    <lineage>
        <taxon>Eukaryota</taxon>
        <taxon>Metamonada</taxon>
        <taxon>Parabasalia</taxon>
        <taxon>Tritrichomonadida</taxon>
        <taxon>Tritrichomonadidae</taxon>
        <taxon>Tritrichomonas</taxon>
    </lineage>
</organism>
<keyword evidence="1" id="KW-0479">Metal-binding</keyword>
<dbReference type="SUPFAM" id="SSF57667">
    <property type="entry name" value="beta-beta-alpha zinc fingers"/>
    <property type="match status" value="1"/>
</dbReference>
<evidence type="ECO:0000256" key="1">
    <source>
        <dbReference type="ARBA" id="ARBA00022723"/>
    </source>
</evidence>
<evidence type="ECO:0000259" key="5">
    <source>
        <dbReference type="Pfam" id="PF06220"/>
    </source>
</evidence>
<evidence type="ECO:0000256" key="4">
    <source>
        <dbReference type="SAM" id="Coils"/>
    </source>
</evidence>
<sequence>MTLHVDKSPQALNRVYCKYCNQWIDNNPKDVNMHNSYITHQMNVKKYNTRKIIEHKIEVKEKRELDKKIDEIQAKAEKHHLIQDVMQSDKNELKEEQEKKQDNYDIARELYGDDLFNEMVQPKKEKEIDKTKLFNQYMYALPTNIRLTYRNRIKDFNQFKK</sequence>
<dbReference type="InterPro" id="IPR036236">
    <property type="entry name" value="Znf_C2H2_sf"/>
</dbReference>
<dbReference type="Pfam" id="PF06220">
    <property type="entry name" value="zf-U1"/>
    <property type="match status" value="1"/>
</dbReference>
<dbReference type="EMBL" id="JAPFFF010000006">
    <property type="protein sequence ID" value="KAK8888028.1"/>
    <property type="molecule type" value="Genomic_DNA"/>
</dbReference>
<keyword evidence="2" id="KW-0863">Zinc-finger</keyword>
<dbReference type="InterPro" id="IPR013085">
    <property type="entry name" value="U1-CZ_Znf_C2H2"/>
</dbReference>
<feature type="coiled-coil region" evidence="4">
    <location>
        <begin position="55"/>
        <end position="110"/>
    </location>
</feature>
<feature type="domain" description="U1-C C2H2-type zinc finger" evidence="5">
    <location>
        <begin position="14"/>
        <end position="47"/>
    </location>
</feature>
<reference evidence="6 7" key="1">
    <citation type="submission" date="2024-04" db="EMBL/GenBank/DDBJ databases">
        <title>Tritrichomonas musculus Genome.</title>
        <authorList>
            <person name="Alves-Ferreira E."/>
            <person name="Grigg M."/>
            <person name="Lorenzi H."/>
            <person name="Galac M."/>
        </authorList>
    </citation>
    <scope>NUCLEOTIDE SEQUENCE [LARGE SCALE GENOMIC DNA]</scope>
    <source>
        <strain evidence="6 7">EAF2021</strain>
    </source>
</reference>
<evidence type="ECO:0000256" key="2">
    <source>
        <dbReference type="ARBA" id="ARBA00022771"/>
    </source>
</evidence>
<evidence type="ECO:0000313" key="6">
    <source>
        <dbReference type="EMBL" id="KAK8888028.1"/>
    </source>
</evidence>
<accession>A0ABR2KAW9</accession>
<keyword evidence="3" id="KW-0862">Zinc</keyword>
<evidence type="ECO:0000313" key="7">
    <source>
        <dbReference type="Proteomes" id="UP001470230"/>
    </source>
</evidence>